<dbReference type="AlphaFoldDB" id="A0A844M2X3"/>
<feature type="domain" description="BLUF" evidence="2">
    <location>
        <begin position="21"/>
        <end position="114"/>
    </location>
</feature>
<keyword evidence="1" id="KW-0812">Transmembrane</keyword>
<gene>
    <name evidence="3" type="ORF">GB996_10835</name>
</gene>
<proteinExistence type="predicted"/>
<dbReference type="InterPro" id="IPR007024">
    <property type="entry name" value="BLUF_domain"/>
</dbReference>
<keyword evidence="1" id="KW-1133">Transmembrane helix</keyword>
<accession>A0A844M2X3</accession>
<dbReference type="OrthoDB" id="557705at2"/>
<evidence type="ECO:0000259" key="2">
    <source>
        <dbReference type="PROSITE" id="PS50925"/>
    </source>
</evidence>
<dbReference type="Proteomes" id="UP000442109">
    <property type="component" value="Unassembled WGS sequence"/>
</dbReference>
<comment type="caution">
    <text evidence="3">The sequence shown here is derived from an EMBL/GenBank/DDBJ whole genome shotgun (WGS) entry which is preliminary data.</text>
</comment>
<evidence type="ECO:0000313" key="4">
    <source>
        <dbReference type="Proteomes" id="UP000442109"/>
    </source>
</evidence>
<dbReference type="Pfam" id="PF04940">
    <property type="entry name" value="BLUF"/>
    <property type="match status" value="1"/>
</dbReference>
<sequence>MMISNANQLDKALENVKDGELIRLVYVSIISKESSSDPQLFEHIRVHAEDYNLKNSIKGVLCNDHRHFLQCLEGQKKVLVPLMARIFVDKRHKKMQVILLKHINKYSFHKWQMSSLSFDKTAWTADSMQAHTPELNQFLPFKPLTWSPWFVEHFICVMQKLEANTVNDPQYQEVYNIIRDPKNDVVSIMDSGLLHWLLFGLVVITLGILLKYGSIF</sequence>
<organism evidence="3 4">
    <name type="scientific">Psychrobacter sanguinis</name>
    <dbReference type="NCBI Taxonomy" id="861445"/>
    <lineage>
        <taxon>Bacteria</taxon>
        <taxon>Pseudomonadati</taxon>
        <taxon>Pseudomonadota</taxon>
        <taxon>Gammaproteobacteria</taxon>
        <taxon>Moraxellales</taxon>
        <taxon>Moraxellaceae</taxon>
        <taxon>Psychrobacter</taxon>
    </lineage>
</organism>
<reference evidence="3 4" key="1">
    <citation type="journal article" date="2019" name="PLoS ONE">
        <title>Pup mortality in New Zealand sea lions (Phocarctos hookeri) at Enderby Island, Auckland Islands, 2013-18.</title>
        <authorList>
            <person name="Michael S.A."/>
            <person name="Hayman D.T.S."/>
            <person name="Gray R."/>
            <person name="Zhang J."/>
            <person name="Rogers L."/>
            <person name="Roe W.D."/>
        </authorList>
    </citation>
    <scope>NUCLEOTIDE SEQUENCE [LARGE SCALE GENOMIC DNA]</scope>
    <source>
        <strain evidence="3 4">SM868</strain>
    </source>
</reference>
<feature type="transmembrane region" description="Helical" evidence="1">
    <location>
        <begin position="193"/>
        <end position="212"/>
    </location>
</feature>
<dbReference type="GO" id="GO:0009882">
    <property type="term" value="F:blue light photoreceptor activity"/>
    <property type="evidence" value="ECO:0007669"/>
    <property type="project" value="InterPro"/>
</dbReference>
<keyword evidence="1" id="KW-0472">Membrane</keyword>
<dbReference type="GO" id="GO:0071949">
    <property type="term" value="F:FAD binding"/>
    <property type="evidence" value="ECO:0007669"/>
    <property type="project" value="InterPro"/>
</dbReference>
<dbReference type="RefSeq" id="WP_155587668.1">
    <property type="nucleotide sequence ID" value="NZ_WFKQ01000013.1"/>
</dbReference>
<dbReference type="SMART" id="SM01034">
    <property type="entry name" value="BLUF"/>
    <property type="match status" value="1"/>
</dbReference>
<dbReference type="Gene3D" id="3.30.70.100">
    <property type="match status" value="1"/>
</dbReference>
<dbReference type="EMBL" id="WFKQ01000013">
    <property type="protein sequence ID" value="MUG33276.1"/>
    <property type="molecule type" value="Genomic_DNA"/>
</dbReference>
<protein>
    <submittedName>
        <fullName evidence="3">Blue light sensor protein</fullName>
    </submittedName>
</protein>
<keyword evidence="4" id="KW-1185">Reference proteome</keyword>
<dbReference type="PROSITE" id="PS50925">
    <property type="entry name" value="BLUF"/>
    <property type="match status" value="1"/>
</dbReference>
<name>A0A844M2X3_9GAMM</name>
<evidence type="ECO:0000313" key="3">
    <source>
        <dbReference type="EMBL" id="MUG33276.1"/>
    </source>
</evidence>
<dbReference type="InterPro" id="IPR036046">
    <property type="entry name" value="Acylphosphatase-like_dom_sf"/>
</dbReference>
<dbReference type="SUPFAM" id="SSF54975">
    <property type="entry name" value="Acylphosphatase/BLUF domain-like"/>
    <property type="match status" value="1"/>
</dbReference>
<evidence type="ECO:0000256" key="1">
    <source>
        <dbReference type="SAM" id="Phobius"/>
    </source>
</evidence>